<evidence type="ECO:0000256" key="2">
    <source>
        <dbReference type="ARBA" id="ARBA00007358"/>
    </source>
</evidence>
<dbReference type="PROSITE" id="PS00913">
    <property type="entry name" value="ADH_IRON_1"/>
    <property type="match status" value="1"/>
</dbReference>
<dbReference type="AlphaFoldDB" id="A0A8A4TJC4"/>
<dbReference type="SUPFAM" id="SSF56796">
    <property type="entry name" value="Dehydroquinate synthase-like"/>
    <property type="match status" value="1"/>
</dbReference>
<dbReference type="Gene3D" id="1.20.1090.10">
    <property type="entry name" value="Dehydroquinate synthase-like - alpha domain"/>
    <property type="match status" value="1"/>
</dbReference>
<sequence>MTGFRMPTRILIEPGCRHRLSEILATHGWSRVLLIVDPGLSATVWPQDLRDHLTQAGAAVEVFDALLPNPRLSSAKSAADLARDHRADVLVALGGGSALDTAKAAAMLATNHGDPLEFVGKNRFATDPLPMIALPTTCGTGSEVTWVSVLTDPDAHTKVSIKGDGMFPDVALVDSDYLETLPPSLIAATAMDAMTHAVEAYIGTEANPISDALAEKAIALLWHHLAPCYTSSGRDGEARNQVARASTLAGMAFGNADVAGVHCLSESLGAMFDVPHGLANAILLVPVLRYQRAVIVARLDRLMRRVAPGFTGDAETGATAFLEGLAALGSRVDIPPFAALDIPGEALGQVAEKAEANGSNPSNPMPMAAEDYLHILRALLG</sequence>
<comment type="cofactor">
    <cofactor evidence="1">
        <name>Fe cation</name>
        <dbReference type="ChEBI" id="CHEBI:24875"/>
    </cofactor>
</comment>
<dbReference type="GO" id="GO:0046872">
    <property type="term" value="F:metal ion binding"/>
    <property type="evidence" value="ECO:0007669"/>
    <property type="project" value="InterPro"/>
</dbReference>
<protein>
    <submittedName>
        <fullName evidence="7">Iron-containing alcohol dehydrogenase</fullName>
    </submittedName>
</protein>
<evidence type="ECO:0000313" key="8">
    <source>
        <dbReference type="Proteomes" id="UP000663929"/>
    </source>
</evidence>
<organism evidence="7 8">
    <name type="scientific">Sulfidibacter corallicola</name>
    <dbReference type="NCBI Taxonomy" id="2818388"/>
    <lineage>
        <taxon>Bacteria</taxon>
        <taxon>Pseudomonadati</taxon>
        <taxon>Acidobacteriota</taxon>
        <taxon>Holophagae</taxon>
        <taxon>Acanthopleuribacterales</taxon>
        <taxon>Acanthopleuribacteraceae</taxon>
        <taxon>Sulfidibacter</taxon>
    </lineage>
</organism>
<dbReference type="EMBL" id="CP071793">
    <property type="protein sequence ID" value="QTD50129.1"/>
    <property type="molecule type" value="Genomic_DNA"/>
</dbReference>
<evidence type="ECO:0000259" key="5">
    <source>
        <dbReference type="Pfam" id="PF00465"/>
    </source>
</evidence>
<gene>
    <name evidence="7" type="ORF">J3U87_31480</name>
</gene>
<dbReference type="InterPro" id="IPR001670">
    <property type="entry name" value="ADH_Fe/GldA"/>
</dbReference>
<evidence type="ECO:0000256" key="4">
    <source>
        <dbReference type="ARBA" id="ARBA00023027"/>
    </source>
</evidence>
<evidence type="ECO:0000259" key="6">
    <source>
        <dbReference type="Pfam" id="PF25137"/>
    </source>
</evidence>
<dbReference type="PANTHER" id="PTHR11496">
    <property type="entry name" value="ALCOHOL DEHYDROGENASE"/>
    <property type="match status" value="1"/>
</dbReference>
<evidence type="ECO:0000256" key="3">
    <source>
        <dbReference type="ARBA" id="ARBA00023002"/>
    </source>
</evidence>
<proteinExistence type="inferred from homology"/>
<feature type="domain" description="Alcohol dehydrogenase iron-type/glycerol dehydrogenase GldA" evidence="5">
    <location>
        <begin position="7"/>
        <end position="174"/>
    </location>
</feature>
<dbReference type="Pfam" id="PF00465">
    <property type="entry name" value="Fe-ADH"/>
    <property type="match status" value="1"/>
</dbReference>
<dbReference type="GO" id="GO:0004022">
    <property type="term" value="F:alcohol dehydrogenase (NAD+) activity"/>
    <property type="evidence" value="ECO:0007669"/>
    <property type="project" value="TreeGrafter"/>
</dbReference>
<dbReference type="Gene3D" id="3.40.50.1970">
    <property type="match status" value="1"/>
</dbReference>
<dbReference type="CDD" id="cd08551">
    <property type="entry name" value="Fe-ADH"/>
    <property type="match status" value="1"/>
</dbReference>
<accession>A0A8A4TJC4</accession>
<dbReference type="PANTHER" id="PTHR11496:SF102">
    <property type="entry name" value="ALCOHOL DEHYDROGENASE 4"/>
    <property type="match status" value="1"/>
</dbReference>
<reference evidence="7" key="1">
    <citation type="submission" date="2021-03" db="EMBL/GenBank/DDBJ databases">
        <title>Acanthopleuribacteraceae sp. M133.</title>
        <authorList>
            <person name="Wang G."/>
        </authorList>
    </citation>
    <scope>NUCLEOTIDE SEQUENCE</scope>
    <source>
        <strain evidence="7">M133</strain>
    </source>
</reference>
<dbReference type="RefSeq" id="WP_237379760.1">
    <property type="nucleotide sequence ID" value="NZ_CP071793.1"/>
</dbReference>
<keyword evidence="8" id="KW-1185">Reference proteome</keyword>
<dbReference type="Pfam" id="PF25137">
    <property type="entry name" value="ADH_Fe_C"/>
    <property type="match status" value="1"/>
</dbReference>
<dbReference type="InterPro" id="IPR039697">
    <property type="entry name" value="Alcohol_dehydrogenase_Fe"/>
</dbReference>
<dbReference type="InterPro" id="IPR018211">
    <property type="entry name" value="ADH_Fe_CS"/>
</dbReference>
<dbReference type="Proteomes" id="UP000663929">
    <property type="component" value="Chromosome"/>
</dbReference>
<keyword evidence="4" id="KW-0520">NAD</keyword>
<evidence type="ECO:0000313" key="7">
    <source>
        <dbReference type="EMBL" id="QTD50129.1"/>
    </source>
</evidence>
<feature type="domain" description="Fe-containing alcohol dehydrogenase-like C-terminal" evidence="6">
    <location>
        <begin position="187"/>
        <end position="379"/>
    </location>
</feature>
<dbReference type="KEGG" id="scor:J3U87_31480"/>
<comment type="similarity">
    <text evidence="2">Belongs to the iron-containing alcohol dehydrogenase family.</text>
</comment>
<evidence type="ECO:0000256" key="1">
    <source>
        <dbReference type="ARBA" id="ARBA00001962"/>
    </source>
</evidence>
<keyword evidence="3" id="KW-0560">Oxidoreductase</keyword>
<name>A0A8A4TJC4_SULCO</name>
<dbReference type="FunFam" id="3.40.50.1970:FF:000003">
    <property type="entry name" value="Alcohol dehydrogenase, iron-containing"/>
    <property type="match status" value="1"/>
</dbReference>
<dbReference type="InterPro" id="IPR056798">
    <property type="entry name" value="ADH_Fe_C"/>
</dbReference>